<organism evidence="2 3">
    <name type="scientific">Phytophthora rubi</name>
    <dbReference type="NCBI Taxonomy" id="129364"/>
    <lineage>
        <taxon>Eukaryota</taxon>
        <taxon>Sar</taxon>
        <taxon>Stramenopiles</taxon>
        <taxon>Oomycota</taxon>
        <taxon>Peronosporomycetes</taxon>
        <taxon>Peronosporales</taxon>
        <taxon>Peronosporaceae</taxon>
        <taxon>Phytophthora</taxon>
    </lineage>
</organism>
<proteinExistence type="predicted"/>
<evidence type="ECO:0000313" key="2">
    <source>
        <dbReference type="EMBL" id="KAE9029381.1"/>
    </source>
</evidence>
<name>A0A6A3MAU4_9STRA</name>
<dbReference type="EMBL" id="QXFU01000566">
    <property type="protein sequence ID" value="KAE9029381.1"/>
    <property type="molecule type" value="Genomic_DNA"/>
</dbReference>
<gene>
    <name evidence="2" type="ORF">PR002_g10158</name>
</gene>
<reference evidence="2 3" key="1">
    <citation type="submission" date="2018-09" db="EMBL/GenBank/DDBJ databases">
        <title>Genomic investigation of the strawberry pathogen Phytophthora fragariae indicates pathogenicity is determined by transcriptional variation in three key races.</title>
        <authorList>
            <person name="Adams T.M."/>
            <person name="Armitage A.D."/>
            <person name="Sobczyk M.K."/>
            <person name="Bates H.J."/>
            <person name="Dunwell J.M."/>
            <person name="Nellist C.F."/>
            <person name="Harrison R.J."/>
        </authorList>
    </citation>
    <scope>NUCLEOTIDE SEQUENCE [LARGE SCALE GENOMIC DNA]</scope>
    <source>
        <strain evidence="2 3">SCRP324</strain>
    </source>
</reference>
<dbReference type="AlphaFoldDB" id="A0A6A3MAU4"/>
<evidence type="ECO:0000313" key="3">
    <source>
        <dbReference type="Proteomes" id="UP000435112"/>
    </source>
</evidence>
<feature type="compositionally biased region" description="Polar residues" evidence="1">
    <location>
        <begin position="236"/>
        <end position="249"/>
    </location>
</feature>
<protein>
    <submittedName>
        <fullName evidence="2">Uncharacterized protein</fullName>
    </submittedName>
</protein>
<feature type="region of interest" description="Disordered" evidence="1">
    <location>
        <begin position="1"/>
        <end position="116"/>
    </location>
</feature>
<dbReference type="OrthoDB" id="10456819at2759"/>
<feature type="compositionally biased region" description="Polar residues" evidence="1">
    <location>
        <begin position="190"/>
        <end position="201"/>
    </location>
</feature>
<feature type="region of interest" description="Disordered" evidence="1">
    <location>
        <begin position="150"/>
        <end position="257"/>
    </location>
</feature>
<sequence>MGSLCSNGEIQRKHGHGFIRQSTLSRAKVARHELSGHDDNDRDPDGPPLTPSGLLALLRPEAPAPKKHSGDPCGDGGGVDFPEARERPERRERSDEDARFREAYQRRGGGETTTRFQESRCYCCDQEYDIRFFEAHAKDEEGDRFFEACTEEGRGEEAGYQAASEEEERRRTARLPPTRTDVLLPGSHEAVSSESSDTDTPNHGVVTDDGAFTSHDGPAPRASASPQPHTAMANFVTAQPQERSPSPDLSLQVDYEE</sequence>
<accession>A0A6A3MAU4</accession>
<evidence type="ECO:0000256" key="1">
    <source>
        <dbReference type="SAM" id="MobiDB-lite"/>
    </source>
</evidence>
<comment type="caution">
    <text evidence="2">The sequence shown here is derived from an EMBL/GenBank/DDBJ whole genome shotgun (WGS) entry which is preliminary data.</text>
</comment>
<dbReference type="Proteomes" id="UP000435112">
    <property type="component" value="Unassembled WGS sequence"/>
</dbReference>
<feature type="compositionally biased region" description="Basic and acidic residues" evidence="1">
    <location>
        <begin position="30"/>
        <end position="45"/>
    </location>
</feature>
<feature type="compositionally biased region" description="Basic and acidic residues" evidence="1">
    <location>
        <begin position="82"/>
        <end position="109"/>
    </location>
</feature>